<feature type="domain" description="Fungal-type protein kinase" evidence="2">
    <location>
        <begin position="37"/>
        <end position="99"/>
    </location>
</feature>
<proteinExistence type="predicted"/>
<protein>
    <recommendedName>
        <fullName evidence="2">Fungal-type protein kinase domain-containing protein</fullName>
    </recommendedName>
</protein>
<feature type="region of interest" description="Disordered" evidence="1">
    <location>
        <begin position="1"/>
        <end position="30"/>
    </location>
</feature>
<comment type="caution">
    <text evidence="3">The sequence shown here is derived from an EMBL/GenBank/DDBJ whole genome shotgun (WGS) entry which is preliminary data.</text>
</comment>
<name>A0A1M2VP08_TRAPU</name>
<dbReference type="OrthoDB" id="2747778at2759"/>
<evidence type="ECO:0000313" key="3">
    <source>
        <dbReference type="EMBL" id="OJT09308.1"/>
    </source>
</evidence>
<feature type="compositionally biased region" description="Low complexity" evidence="1">
    <location>
        <begin position="15"/>
        <end position="28"/>
    </location>
</feature>
<feature type="compositionally biased region" description="Pro residues" evidence="1">
    <location>
        <begin position="1"/>
        <end position="14"/>
    </location>
</feature>
<accession>A0A1M2VP08</accession>
<dbReference type="InterPro" id="IPR040976">
    <property type="entry name" value="Pkinase_fungal"/>
</dbReference>
<dbReference type="Proteomes" id="UP000184267">
    <property type="component" value="Unassembled WGS sequence"/>
</dbReference>
<sequence>MPDPAPSSAPPDTPAPSTADNTTTPTASKRVRTVHIRSLVNFADSRELAQVMLDAVTAHKHLYEDAGILHGDINPNTIAICAFPREPGARAVGALLDCDEPLRTVKV</sequence>
<dbReference type="Pfam" id="PF17667">
    <property type="entry name" value="Pkinase_fungal"/>
    <property type="match status" value="1"/>
</dbReference>
<dbReference type="EMBL" id="MNAD01000951">
    <property type="protein sequence ID" value="OJT09308.1"/>
    <property type="molecule type" value="Genomic_DNA"/>
</dbReference>
<reference evidence="3 4" key="1">
    <citation type="submission" date="2016-10" db="EMBL/GenBank/DDBJ databases">
        <title>Genome sequence of the basidiomycete white-rot fungus Trametes pubescens.</title>
        <authorList>
            <person name="Makela M.R."/>
            <person name="Granchi Z."/>
            <person name="Peng M."/>
            <person name="De Vries R.P."/>
            <person name="Grigoriev I."/>
            <person name="Riley R."/>
            <person name="Hilden K."/>
        </authorList>
    </citation>
    <scope>NUCLEOTIDE SEQUENCE [LARGE SCALE GENOMIC DNA]</scope>
    <source>
        <strain evidence="3 4">FBCC735</strain>
    </source>
</reference>
<organism evidence="3 4">
    <name type="scientific">Trametes pubescens</name>
    <name type="common">White-rot fungus</name>
    <dbReference type="NCBI Taxonomy" id="154538"/>
    <lineage>
        <taxon>Eukaryota</taxon>
        <taxon>Fungi</taxon>
        <taxon>Dikarya</taxon>
        <taxon>Basidiomycota</taxon>
        <taxon>Agaricomycotina</taxon>
        <taxon>Agaricomycetes</taxon>
        <taxon>Polyporales</taxon>
        <taxon>Polyporaceae</taxon>
        <taxon>Trametes</taxon>
    </lineage>
</organism>
<keyword evidence="4" id="KW-1185">Reference proteome</keyword>
<evidence type="ECO:0000256" key="1">
    <source>
        <dbReference type="SAM" id="MobiDB-lite"/>
    </source>
</evidence>
<dbReference type="AlphaFoldDB" id="A0A1M2VP08"/>
<evidence type="ECO:0000259" key="2">
    <source>
        <dbReference type="Pfam" id="PF17667"/>
    </source>
</evidence>
<evidence type="ECO:0000313" key="4">
    <source>
        <dbReference type="Proteomes" id="UP000184267"/>
    </source>
</evidence>
<dbReference type="OMA" id="HKHLYED"/>
<gene>
    <name evidence="3" type="ORF">TRAPUB_14247</name>
</gene>